<dbReference type="PROSITE" id="PS50075">
    <property type="entry name" value="CARRIER"/>
    <property type="match status" value="1"/>
</dbReference>
<keyword evidence="7" id="KW-0963">Cytoplasm</keyword>
<dbReference type="GO" id="GO:0000035">
    <property type="term" value="F:acyl binding"/>
    <property type="evidence" value="ECO:0007669"/>
    <property type="project" value="TreeGrafter"/>
</dbReference>
<dbReference type="PROSITE" id="PS50883">
    <property type="entry name" value="EAL"/>
    <property type="match status" value="1"/>
</dbReference>
<gene>
    <name evidence="7" type="primary">acpP</name>
    <name evidence="10" type="ORF">V5R04_08255</name>
</gene>
<dbReference type="NCBIfam" id="NF002147">
    <property type="entry name" value="PRK00982.1-1"/>
    <property type="match status" value="1"/>
</dbReference>
<dbReference type="NCBIfam" id="NF002150">
    <property type="entry name" value="PRK00982.1-4"/>
    <property type="match status" value="1"/>
</dbReference>
<feature type="domain" description="Carrier" evidence="8">
    <location>
        <begin position="6"/>
        <end position="81"/>
    </location>
</feature>
<evidence type="ECO:0000256" key="7">
    <source>
        <dbReference type="HAMAP-Rule" id="MF_01217"/>
    </source>
</evidence>
<evidence type="ECO:0000256" key="1">
    <source>
        <dbReference type="ARBA" id="ARBA00022450"/>
    </source>
</evidence>
<dbReference type="GO" id="GO:0000036">
    <property type="term" value="F:acyl carrier activity"/>
    <property type="evidence" value="ECO:0007669"/>
    <property type="project" value="UniProtKB-UniRule"/>
</dbReference>
<evidence type="ECO:0000256" key="4">
    <source>
        <dbReference type="ARBA" id="ARBA00022832"/>
    </source>
</evidence>
<dbReference type="GO" id="GO:0009245">
    <property type="term" value="P:lipid A biosynthetic process"/>
    <property type="evidence" value="ECO:0007669"/>
    <property type="project" value="TreeGrafter"/>
</dbReference>
<organism evidence="10">
    <name type="scientific">Jonesiaceae bacterium BS-20</name>
    <dbReference type="NCBI Taxonomy" id="3120821"/>
    <lineage>
        <taxon>Bacteria</taxon>
        <taxon>Bacillati</taxon>
        <taxon>Actinomycetota</taxon>
        <taxon>Actinomycetes</taxon>
        <taxon>Micrococcales</taxon>
        <taxon>Jonesiaceae</taxon>
    </lineage>
</organism>
<dbReference type="EMBL" id="CP146203">
    <property type="protein sequence ID" value="XBH20248.1"/>
    <property type="molecule type" value="Genomic_DNA"/>
</dbReference>
<comment type="pathway">
    <text evidence="7">Lipid metabolism; fatty acid biosynthesis.</text>
</comment>
<dbReference type="SUPFAM" id="SSF47336">
    <property type="entry name" value="ACP-like"/>
    <property type="match status" value="1"/>
</dbReference>
<comment type="similarity">
    <text evidence="7">Belongs to the acyl carrier protein (ACP) family.</text>
</comment>
<dbReference type="PANTHER" id="PTHR20863:SF76">
    <property type="entry name" value="CARRIER DOMAIN-CONTAINING PROTEIN"/>
    <property type="match status" value="1"/>
</dbReference>
<dbReference type="GO" id="GO:0005829">
    <property type="term" value="C:cytosol"/>
    <property type="evidence" value="ECO:0007669"/>
    <property type="project" value="TreeGrafter"/>
</dbReference>
<evidence type="ECO:0000313" key="10">
    <source>
        <dbReference type="EMBL" id="XBH20248.1"/>
    </source>
</evidence>
<keyword evidence="6 7" id="KW-0275">Fatty acid biosynthesis</keyword>
<name>A0AAU7DTD0_9MICO</name>
<dbReference type="InterPro" id="IPR001633">
    <property type="entry name" value="EAL_dom"/>
</dbReference>
<keyword evidence="2 7" id="KW-0444">Lipid biosynthesis</keyword>
<evidence type="ECO:0000259" key="9">
    <source>
        <dbReference type="PROSITE" id="PS50883"/>
    </source>
</evidence>
<comment type="PTM">
    <text evidence="7">4'-phosphopantetheine is transferred from CoA to a specific serine of apo-ACP by AcpS. This modification is essential for activity because fatty acids are bound in thioester linkage to the sulfhydryl of the prosthetic group.</text>
</comment>
<dbReference type="PANTHER" id="PTHR20863">
    <property type="entry name" value="ACYL CARRIER PROTEIN"/>
    <property type="match status" value="1"/>
</dbReference>
<evidence type="ECO:0000256" key="5">
    <source>
        <dbReference type="ARBA" id="ARBA00023098"/>
    </source>
</evidence>
<accession>A0AAU7DTD0</accession>
<keyword evidence="3 7" id="KW-0597">Phosphoprotein</keyword>
<dbReference type="Gene3D" id="1.10.1200.10">
    <property type="entry name" value="ACP-like"/>
    <property type="match status" value="1"/>
</dbReference>
<keyword evidence="1 7" id="KW-0596">Phosphopantetheine</keyword>
<feature type="modified residue" description="O-(pantetheine 4'-phosphoryl)serine" evidence="7">
    <location>
        <position position="41"/>
    </location>
</feature>
<comment type="subcellular location">
    <subcellularLocation>
        <location evidence="7">Cytoplasm</location>
    </subcellularLocation>
</comment>
<comment type="function">
    <text evidence="7">Carrier of the growing fatty acid chain in fatty acid biosynthesis.</text>
</comment>
<feature type="domain" description="EAL" evidence="9">
    <location>
        <begin position="1"/>
        <end position="82"/>
    </location>
</feature>
<evidence type="ECO:0000256" key="6">
    <source>
        <dbReference type="ARBA" id="ARBA00023160"/>
    </source>
</evidence>
<evidence type="ECO:0000259" key="8">
    <source>
        <dbReference type="PROSITE" id="PS50075"/>
    </source>
</evidence>
<proteinExistence type="inferred from homology"/>
<keyword evidence="4 7" id="KW-0276">Fatty acid metabolism</keyword>
<dbReference type="GO" id="GO:0016020">
    <property type="term" value="C:membrane"/>
    <property type="evidence" value="ECO:0007669"/>
    <property type="project" value="GOC"/>
</dbReference>
<dbReference type="InterPro" id="IPR036736">
    <property type="entry name" value="ACP-like_sf"/>
</dbReference>
<dbReference type="Pfam" id="PF00550">
    <property type="entry name" value="PP-binding"/>
    <property type="match status" value="1"/>
</dbReference>
<dbReference type="InterPro" id="IPR003231">
    <property type="entry name" value="ACP"/>
</dbReference>
<dbReference type="AlphaFoldDB" id="A0AAU7DTD0"/>
<dbReference type="InterPro" id="IPR009081">
    <property type="entry name" value="PP-bd_ACP"/>
</dbReference>
<evidence type="ECO:0000256" key="2">
    <source>
        <dbReference type="ARBA" id="ARBA00022516"/>
    </source>
</evidence>
<reference evidence="10" key="1">
    <citation type="submission" date="2024-02" db="EMBL/GenBank/DDBJ databases">
        <title>Tomenella chthoni gen. nov. sp. nov., a member of the family Jonesiaceae isolated from bat guano.</title>
        <authorList>
            <person name="Miller S.L."/>
            <person name="King J."/>
            <person name="Sankaranarayanan K."/>
            <person name="Lawson P.A."/>
        </authorList>
    </citation>
    <scope>NUCLEOTIDE SEQUENCE</scope>
    <source>
        <strain evidence="10">BS-20</strain>
    </source>
</reference>
<sequence length="82" mass="8770">MAFTEQDILAGLQEIVAEETGLPVDTITAEKSFVDDLDIDSLSIMTIVTLAEDKFEVTIPDDDAKEFTTVGSAVSFIVSAQG</sequence>
<dbReference type="HAMAP" id="MF_01217">
    <property type="entry name" value="Acyl_carrier"/>
    <property type="match status" value="1"/>
</dbReference>
<keyword evidence="5 7" id="KW-0443">Lipid metabolism</keyword>
<evidence type="ECO:0000256" key="3">
    <source>
        <dbReference type="ARBA" id="ARBA00022553"/>
    </source>
</evidence>
<protein>
    <recommendedName>
        <fullName evidence="7">Acyl carrier protein</fullName>
        <shortName evidence="7">ACP</shortName>
    </recommendedName>
</protein>